<proteinExistence type="predicted"/>
<name>A0AB39C3S0_9CAUD</name>
<sequence>MFPRNKLYIRKIISLACSTSSYLLVLQEPG</sequence>
<protein>
    <submittedName>
        <fullName evidence="1">Uncharacterized protein</fullName>
    </submittedName>
</protein>
<accession>A0AB39C3S0</accession>
<organism evidence="1">
    <name type="scientific">Klebsiella phage PMBT63</name>
    <dbReference type="NCBI Taxonomy" id="3229739"/>
    <lineage>
        <taxon>Viruses</taxon>
        <taxon>Duplodnaviria</taxon>
        <taxon>Heunggongvirae</taxon>
        <taxon>Uroviricota</taxon>
        <taxon>Caudoviricetes</taxon>
    </lineage>
</organism>
<reference evidence="1" key="1">
    <citation type="submission" date="2024-06" db="EMBL/GenBank/DDBJ databases">
        <title>This phage originates from the Bacteriophage catalogue of the Bacteriophage Competence Centre, Department of Microbiology und Biotechnology, Max Rubner-Institut, Kiel, Germany.</title>
        <authorList>
            <person name="Sprotte S."/>
            <person name="Brinks E."/>
            <person name="Hille F."/>
        </authorList>
    </citation>
    <scope>NUCLEOTIDE SEQUENCE</scope>
</reference>
<evidence type="ECO:0000313" key="1">
    <source>
        <dbReference type="EMBL" id="XDJ01013.1"/>
    </source>
</evidence>
<dbReference type="EMBL" id="PP926509">
    <property type="protein sequence ID" value="XDJ01013.1"/>
    <property type="molecule type" value="Genomic_DNA"/>
</dbReference>